<dbReference type="AlphaFoldDB" id="V6LSK8"/>
<name>V6LSK8_9EUKA</name>
<protein>
    <recommendedName>
        <fullName evidence="2">5'-3' exonuclease domain-containing protein</fullName>
    </recommendedName>
</protein>
<reference evidence="1" key="1">
    <citation type="journal article" date="2014" name="PLoS Genet.">
        <title>The Genome of Spironucleus salmonicida Highlights a Fish Pathogen Adapted to Fluctuating Environments.</title>
        <authorList>
            <person name="Xu F."/>
            <person name="Jerlstrom-Hultqvist J."/>
            <person name="Einarsson E."/>
            <person name="Astvaldsson A."/>
            <person name="Svard S.G."/>
            <person name="Andersson J.O."/>
        </authorList>
    </citation>
    <scope>NUCLEOTIDE SEQUENCE</scope>
</reference>
<gene>
    <name evidence="1" type="ORF">SS50377_16503</name>
</gene>
<sequence length="354" mass="40472">MKVKNINSFIPQQPIPQKYFVSKTVVLDFNTLAFTASSIYAFDLMQNDSIISIYNYFRKLIDRILQVEKSKVILCYYNILLTRRTQSITQPNILINQQDPLSQIKTECIQQFNITKKQCARLFDMLEHKFKPWKFNVFCTPFNSYHQIQYFISSNMVDCVICGDANSIFTGVDFVQAFGSRAESLTTCEQVQMLIQKFGGSAIFSKLCIMQNYLNDSEPQRTLPESLAMLSSCNFNLLDAALLLTNQQGVTPNEELLHDISLQLQTIAVSPAFDFSLLKASNSNEISLYSNILISDDDLINIQQISGYTLIESQLPWAQSPQKARFELAVRSGFYRTPQYTQKTYDFIPAPIAE</sequence>
<accession>V6LSK8</accession>
<proteinExistence type="predicted"/>
<dbReference type="VEuPathDB" id="GiardiaDB:SS50377_27111"/>
<dbReference type="EMBL" id="KI546134">
    <property type="protein sequence ID" value="EST43764.1"/>
    <property type="molecule type" value="Genomic_DNA"/>
</dbReference>
<dbReference type="SUPFAM" id="SSF88723">
    <property type="entry name" value="PIN domain-like"/>
    <property type="match status" value="1"/>
</dbReference>
<dbReference type="InterPro" id="IPR029060">
    <property type="entry name" value="PIN-like_dom_sf"/>
</dbReference>
<organism evidence="1">
    <name type="scientific">Spironucleus salmonicida</name>
    <dbReference type="NCBI Taxonomy" id="348837"/>
    <lineage>
        <taxon>Eukaryota</taxon>
        <taxon>Metamonada</taxon>
        <taxon>Diplomonadida</taxon>
        <taxon>Hexamitidae</taxon>
        <taxon>Hexamitinae</taxon>
        <taxon>Spironucleus</taxon>
    </lineage>
</organism>
<evidence type="ECO:0008006" key="2">
    <source>
        <dbReference type="Google" id="ProtNLM"/>
    </source>
</evidence>
<evidence type="ECO:0000313" key="1">
    <source>
        <dbReference type="EMBL" id="EST43764.1"/>
    </source>
</evidence>